<gene>
    <name evidence="3" type="ORF">WJX72_000258</name>
</gene>
<feature type="region of interest" description="Disordered" evidence="1">
    <location>
        <begin position="428"/>
        <end position="465"/>
    </location>
</feature>
<name>A0AAW1Q6C1_9CHLO</name>
<dbReference type="InterPro" id="IPR011705">
    <property type="entry name" value="BACK"/>
</dbReference>
<dbReference type="PANTHER" id="PTHR45632:SF30">
    <property type="entry name" value="BTB DOMAIN-CONTAINING PROTEIN"/>
    <property type="match status" value="1"/>
</dbReference>
<accession>A0AAW1Q6C1</accession>
<dbReference type="PANTHER" id="PTHR45632">
    <property type="entry name" value="LD33804P"/>
    <property type="match status" value="1"/>
</dbReference>
<proteinExistence type="predicted"/>
<dbReference type="SMART" id="SM00875">
    <property type="entry name" value="BACK"/>
    <property type="match status" value="1"/>
</dbReference>
<reference evidence="3 4" key="1">
    <citation type="journal article" date="2024" name="Nat. Commun.">
        <title>Phylogenomics reveals the evolutionary origins of lichenization in chlorophyte algae.</title>
        <authorList>
            <person name="Puginier C."/>
            <person name="Libourel C."/>
            <person name="Otte J."/>
            <person name="Skaloud P."/>
            <person name="Haon M."/>
            <person name="Grisel S."/>
            <person name="Petersen M."/>
            <person name="Berrin J.G."/>
            <person name="Delaux P.M."/>
            <person name="Dal Grande F."/>
            <person name="Keller J."/>
        </authorList>
    </citation>
    <scope>NUCLEOTIDE SEQUENCE [LARGE SCALE GENOMIC DNA]</scope>
    <source>
        <strain evidence="3 4">SAG 2043</strain>
    </source>
</reference>
<evidence type="ECO:0000313" key="3">
    <source>
        <dbReference type="EMBL" id="KAK9816440.1"/>
    </source>
</evidence>
<dbReference type="Gene3D" id="1.25.40.420">
    <property type="match status" value="1"/>
</dbReference>
<sequence length="465" mass="49390">MVSALKCLASANTSQNVEAISSAVPLGATLANDASVLTSEEAHLTLLVLKDVVEPAHPMGEGEATRQGFEVVDCLKQAVYGEGSTSQHIMQSVYSESFNKATVVHAACIALLKHTVLNMSTCFILLGLAHACNIPTLCRAAEALVLSDFVQAVTCDPDGFSRLPKTCLLKVISHDSLQVASESDVFNALVTWVEADRTARLADFAGLLAAGVRVMQMDLASLFQLDVHPLVHASRSSLRLVAHAYLSKCLGMTIHHDSSCNADIRNTPRHARRAAPRIGGPSLLTEASLLVLDSPSTLGQAAGTSPSWPASPAVRAEACLLQHHFSSAGPASEQGSIPSQCIARRLASHTDINTAQPSAMVASAFGPANQHQTIEEETLQMPGVRQHLKFEAEAVERQQVPSLPWELATSPRRRSVKQEAPAKWVEAASSLGSCPTPGSTASGSPPACRKVMSQPSGILKRLRFQ</sequence>
<feature type="compositionally biased region" description="Low complexity" evidence="1">
    <location>
        <begin position="433"/>
        <end position="448"/>
    </location>
</feature>
<organism evidence="3 4">
    <name type="scientific">[Myrmecia] bisecta</name>
    <dbReference type="NCBI Taxonomy" id="41462"/>
    <lineage>
        <taxon>Eukaryota</taxon>
        <taxon>Viridiplantae</taxon>
        <taxon>Chlorophyta</taxon>
        <taxon>core chlorophytes</taxon>
        <taxon>Trebouxiophyceae</taxon>
        <taxon>Trebouxiales</taxon>
        <taxon>Trebouxiaceae</taxon>
        <taxon>Myrmecia</taxon>
    </lineage>
</organism>
<dbReference type="Proteomes" id="UP001489004">
    <property type="component" value="Unassembled WGS sequence"/>
</dbReference>
<evidence type="ECO:0000259" key="2">
    <source>
        <dbReference type="SMART" id="SM00875"/>
    </source>
</evidence>
<protein>
    <recommendedName>
        <fullName evidence="2">BACK domain-containing protein</fullName>
    </recommendedName>
</protein>
<keyword evidence="4" id="KW-1185">Reference proteome</keyword>
<dbReference type="AlphaFoldDB" id="A0AAW1Q6C1"/>
<evidence type="ECO:0000256" key="1">
    <source>
        <dbReference type="SAM" id="MobiDB-lite"/>
    </source>
</evidence>
<comment type="caution">
    <text evidence="3">The sequence shown here is derived from an EMBL/GenBank/DDBJ whole genome shotgun (WGS) entry which is preliminary data.</text>
</comment>
<feature type="domain" description="BACK" evidence="2">
    <location>
        <begin position="122"/>
        <end position="226"/>
    </location>
</feature>
<dbReference type="Pfam" id="PF07707">
    <property type="entry name" value="BACK"/>
    <property type="match status" value="1"/>
</dbReference>
<dbReference type="EMBL" id="JALJOR010000005">
    <property type="protein sequence ID" value="KAK9816440.1"/>
    <property type="molecule type" value="Genomic_DNA"/>
</dbReference>
<evidence type="ECO:0000313" key="4">
    <source>
        <dbReference type="Proteomes" id="UP001489004"/>
    </source>
</evidence>